<accession>A0A8H4R3C2</accession>
<gene>
    <name evidence="2" type="ORF">G7Y89_g14331</name>
</gene>
<reference evidence="2 3" key="1">
    <citation type="submission" date="2020-03" db="EMBL/GenBank/DDBJ databases">
        <title>Draft Genome Sequence of Cudoniella acicularis.</title>
        <authorList>
            <person name="Buettner E."/>
            <person name="Kellner H."/>
        </authorList>
    </citation>
    <scope>NUCLEOTIDE SEQUENCE [LARGE SCALE GENOMIC DNA]</scope>
    <source>
        <strain evidence="2 3">DSM 108380</strain>
    </source>
</reference>
<feature type="compositionally biased region" description="Basic and acidic residues" evidence="1">
    <location>
        <begin position="365"/>
        <end position="374"/>
    </location>
</feature>
<organism evidence="2 3">
    <name type="scientific">Cudoniella acicularis</name>
    <dbReference type="NCBI Taxonomy" id="354080"/>
    <lineage>
        <taxon>Eukaryota</taxon>
        <taxon>Fungi</taxon>
        <taxon>Dikarya</taxon>
        <taxon>Ascomycota</taxon>
        <taxon>Pezizomycotina</taxon>
        <taxon>Leotiomycetes</taxon>
        <taxon>Helotiales</taxon>
        <taxon>Tricladiaceae</taxon>
        <taxon>Cudoniella</taxon>
    </lineage>
</organism>
<feature type="region of interest" description="Disordered" evidence="1">
    <location>
        <begin position="134"/>
        <end position="206"/>
    </location>
</feature>
<feature type="compositionally biased region" description="Low complexity" evidence="1">
    <location>
        <begin position="196"/>
        <end position="206"/>
    </location>
</feature>
<feature type="region of interest" description="Disordered" evidence="1">
    <location>
        <begin position="1"/>
        <end position="29"/>
    </location>
</feature>
<evidence type="ECO:0000313" key="2">
    <source>
        <dbReference type="EMBL" id="KAF4622699.1"/>
    </source>
</evidence>
<protein>
    <submittedName>
        <fullName evidence="2">Uncharacterized protein</fullName>
    </submittedName>
</protein>
<feature type="region of interest" description="Disordered" evidence="1">
    <location>
        <begin position="219"/>
        <end position="453"/>
    </location>
</feature>
<dbReference type="AlphaFoldDB" id="A0A8H4R3C2"/>
<dbReference type="Proteomes" id="UP000566819">
    <property type="component" value="Unassembled WGS sequence"/>
</dbReference>
<feature type="compositionally biased region" description="Basic and acidic residues" evidence="1">
    <location>
        <begin position="139"/>
        <end position="172"/>
    </location>
</feature>
<feature type="compositionally biased region" description="Polar residues" evidence="1">
    <location>
        <begin position="375"/>
        <end position="384"/>
    </location>
</feature>
<evidence type="ECO:0000256" key="1">
    <source>
        <dbReference type="SAM" id="MobiDB-lite"/>
    </source>
</evidence>
<sequence>MESESPTSEEGGINPMANHEPTQEQRDAEAYFDTLLFGSTNSATASLAEPPPHYDHVIPFEPDGRGGYNNVFVTVAEVETDGSAYEMSVLDPEPLKEQTESGEAEETGEGVEEMAGEAVEEAQKPFETLLFSPTPSPDAQHDNGRPFKGENPIRNDINERPVEMDDSTKESNKGASRGYFEPLLFSPTPSPTAEKYNPFENENRNYNNDNVMAAEAGYCTTGTDESGNSLKPMLSPRPADQNRWSWGDPSHNYDPCGNLPLHVQAGPPHSTAILTQWDGNPLEFDIYENLDDDAEDESCLDEPKGDLPKRILSPITELPETPQNDQNPFESDNNSGGTIQDVDTERQNNRIVSPEPFPNLTRPLQESDRIRLGSHDTSGGTARDSQVKKENPPDESDHKHLGNHGTAGGMVKDTEVKKRNNALRSPSPLLNPTCSPSESENNSLQSDGTKERMVQKAVKRQRKGFIACRGRNWRPIAAAPIKNIRMSIASFNFCKH</sequence>
<name>A0A8H4R3C2_9HELO</name>
<feature type="compositionally biased region" description="Polar residues" evidence="1">
    <location>
        <begin position="422"/>
        <end position="447"/>
    </location>
</feature>
<proteinExistence type="predicted"/>
<feature type="compositionally biased region" description="Polar residues" evidence="1">
    <location>
        <begin position="321"/>
        <end position="338"/>
    </location>
</feature>
<dbReference type="EMBL" id="JAAMPI010001861">
    <property type="protein sequence ID" value="KAF4622699.1"/>
    <property type="molecule type" value="Genomic_DNA"/>
</dbReference>
<feature type="compositionally biased region" description="Polar residues" evidence="1">
    <location>
        <begin position="220"/>
        <end position="229"/>
    </location>
</feature>
<evidence type="ECO:0000313" key="3">
    <source>
        <dbReference type="Proteomes" id="UP000566819"/>
    </source>
</evidence>
<comment type="caution">
    <text evidence="2">The sequence shown here is derived from an EMBL/GenBank/DDBJ whole genome shotgun (WGS) entry which is preliminary data.</text>
</comment>
<feature type="compositionally biased region" description="Acidic residues" evidence="1">
    <location>
        <begin position="285"/>
        <end position="300"/>
    </location>
</feature>
<keyword evidence="3" id="KW-1185">Reference proteome</keyword>
<feature type="compositionally biased region" description="Basic and acidic residues" evidence="1">
    <location>
        <begin position="385"/>
        <end position="400"/>
    </location>
</feature>